<proteinExistence type="predicted"/>
<organism evidence="2 3">
    <name type="scientific">Tothia fuscella</name>
    <dbReference type="NCBI Taxonomy" id="1048955"/>
    <lineage>
        <taxon>Eukaryota</taxon>
        <taxon>Fungi</taxon>
        <taxon>Dikarya</taxon>
        <taxon>Ascomycota</taxon>
        <taxon>Pezizomycotina</taxon>
        <taxon>Dothideomycetes</taxon>
        <taxon>Pleosporomycetidae</taxon>
        <taxon>Venturiales</taxon>
        <taxon>Cylindrosympodiaceae</taxon>
        <taxon>Tothia</taxon>
    </lineage>
</organism>
<comment type="caution">
    <text evidence="2">The sequence shown here is derived from an EMBL/GenBank/DDBJ whole genome shotgun (WGS) entry which is preliminary data.</text>
</comment>
<dbReference type="EMBL" id="MU007173">
    <property type="protein sequence ID" value="KAF2415964.1"/>
    <property type="molecule type" value="Genomic_DNA"/>
</dbReference>
<feature type="compositionally biased region" description="Basic and acidic residues" evidence="1">
    <location>
        <begin position="106"/>
        <end position="120"/>
    </location>
</feature>
<dbReference type="InterPro" id="IPR022024">
    <property type="entry name" value="DUF3602"/>
</dbReference>
<evidence type="ECO:0000256" key="1">
    <source>
        <dbReference type="SAM" id="MobiDB-lite"/>
    </source>
</evidence>
<evidence type="ECO:0000313" key="3">
    <source>
        <dbReference type="Proteomes" id="UP000800235"/>
    </source>
</evidence>
<reference evidence="2" key="1">
    <citation type="journal article" date="2020" name="Stud. Mycol.">
        <title>101 Dothideomycetes genomes: a test case for predicting lifestyles and emergence of pathogens.</title>
        <authorList>
            <person name="Haridas S."/>
            <person name="Albert R."/>
            <person name="Binder M."/>
            <person name="Bloem J."/>
            <person name="Labutti K."/>
            <person name="Salamov A."/>
            <person name="Andreopoulos B."/>
            <person name="Baker S."/>
            <person name="Barry K."/>
            <person name="Bills G."/>
            <person name="Bluhm B."/>
            <person name="Cannon C."/>
            <person name="Castanera R."/>
            <person name="Culley D."/>
            <person name="Daum C."/>
            <person name="Ezra D."/>
            <person name="Gonzalez J."/>
            <person name="Henrissat B."/>
            <person name="Kuo A."/>
            <person name="Liang C."/>
            <person name="Lipzen A."/>
            <person name="Lutzoni F."/>
            <person name="Magnuson J."/>
            <person name="Mondo S."/>
            <person name="Nolan M."/>
            <person name="Ohm R."/>
            <person name="Pangilinan J."/>
            <person name="Park H.-J."/>
            <person name="Ramirez L."/>
            <person name="Alfaro M."/>
            <person name="Sun H."/>
            <person name="Tritt A."/>
            <person name="Yoshinaga Y."/>
            <person name="Zwiers L.-H."/>
            <person name="Turgeon B."/>
            <person name="Goodwin S."/>
            <person name="Spatafora J."/>
            <person name="Crous P."/>
            <person name="Grigoriev I."/>
        </authorList>
    </citation>
    <scope>NUCLEOTIDE SEQUENCE</scope>
    <source>
        <strain evidence="2">CBS 130266</strain>
    </source>
</reference>
<feature type="compositionally biased region" description="Basic and acidic residues" evidence="1">
    <location>
        <begin position="15"/>
        <end position="27"/>
    </location>
</feature>
<dbReference type="OrthoDB" id="4159136at2759"/>
<protein>
    <submittedName>
        <fullName evidence="2">Uncharacterized protein</fullName>
    </submittedName>
</protein>
<name>A0A9P4TRB6_9PEZI</name>
<gene>
    <name evidence="2" type="ORF">EJ08DRAFT_703765</name>
</gene>
<feature type="compositionally biased region" description="Low complexity" evidence="1">
    <location>
        <begin position="91"/>
        <end position="105"/>
    </location>
</feature>
<feature type="region of interest" description="Disordered" evidence="1">
    <location>
        <begin position="1"/>
        <end position="145"/>
    </location>
</feature>
<feature type="compositionally biased region" description="Low complexity" evidence="1">
    <location>
        <begin position="30"/>
        <end position="51"/>
    </location>
</feature>
<accession>A0A9P4TRB6</accession>
<dbReference type="Pfam" id="PF12223">
    <property type="entry name" value="DUF3602"/>
    <property type="match status" value="1"/>
</dbReference>
<sequence>MPYGRGGAGNWEQQEQAKRKAAEDLEAARSQSSQSTTTTTTTPTVSQSQPQNAPSITSTSNQEPSQTTPQDYAHMGRGGAGNWFSPKELSTTGTFITPTDPTTSTKADKSTEAEIVTETRHRGRGGAGNFIWSQEEEERRKRGEETKEIELKDMVARDVEMGLQRPGKAVLRNEGRELEISGYV</sequence>
<dbReference type="Proteomes" id="UP000800235">
    <property type="component" value="Unassembled WGS sequence"/>
</dbReference>
<evidence type="ECO:0000313" key="2">
    <source>
        <dbReference type="EMBL" id="KAF2415964.1"/>
    </source>
</evidence>
<dbReference type="PANTHER" id="PTHR34693:SF5">
    <property type="match status" value="1"/>
</dbReference>
<dbReference type="PANTHER" id="PTHR34693">
    <property type="entry name" value="PROTEIN PAR32"/>
    <property type="match status" value="1"/>
</dbReference>
<dbReference type="AlphaFoldDB" id="A0A9P4TRB6"/>
<keyword evidence="3" id="KW-1185">Reference proteome</keyword>
<dbReference type="InterPro" id="IPR053203">
    <property type="entry name" value="Cisplatin_resist-associated"/>
</dbReference>
<feature type="compositionally biased region" description="Polar residues" evidence="1">
    <location>
        <begin position="52"/>
        <end position="70"/>
    </location>
</feature>